<accession>A0A4V1N2M3</accession>
<dbReference type="PROSITE" id="PS00018">
    <property type="entry name" value="EF_HAND_1"/>
    <property type="match status" value="1"/>
</dbReference>
<dbReference type="AlphaFoldDB" id="A0A4V1N2M3"/>
<dbReference type="RefSeq" id="WP_129461380.1">
    <property type="nucleotide sequence ID" value="NZ_SBKN01000004.1"/>
</dbReference>
<sequence>MKKLGGIALGILTVLVVGCKNDQPLPKVIYDKKDQAAKAEKKESDTLTLVDLPIQFDGTQVLLFPVGKVAMYEDKGLKETTYSEIPSHTVSNTSEFEIAGTMTNLKFQVKDTDSLRVLTDKKVLISRVSYLSALAASIKKQLLVYEMEDADTNQDGAINESDIHGLYISVLDGTGFQKISPDLQEVIGWNVIHQRGRLYFRTLEDANKNGAFDKSDIVHYFYVDCKVNPLQVHEYFPLK</sequence>
<organism evidence="1 2">
    <name type="scientific">Flavobacterium stagni</name>
    <dbReference type="NCBI Taxonomy" id="2506421"/>
    <lineage>
        <taxon>Bacteria</taxon>
        <taxon>Pseudomonadati</taxon>
        <taxon>Bacteroidota</taxon>
        <taxon>Flavobacteriia</taxon>
        <taxon>Flavobacteriales</taxon>
        <taxon>Flavobacteriaceae</taxon>
        <taxon>Flavobacterium</taxon>
    </lineage>
</organism>
<comment type="caution">
    <text evidence="1">The sequence shown here is derived from an EMBL/GenBank/DDBJ whole genome shotgun (WGS) entry which is preliminary data.</text>
</comment>
<keyword evidence="2" id="KW-1185">Reference proteome</keyword>
<dbReference type="PROSITE" id="PS51257">
    <property type="entry name" value="PROKAR_LIPOPROTEIN"/>
    <property type="match status" value="1"/>
</dbReference>
<name>A0A4V1N2M3_9FLAO</name>
<protein>
    <recommendedName>
        <fullName evidence="3">EF-hand domain-containing protein</fullName>
    </recommendedName>
</protein>
<dbReference type="Proteomes" id="UP000289857">
    <property type="component" value="Unassembled WGS sequence"/>
</dbReference>
<gene>
    <name evidence="1" type="ORF">EQG61_07875</name>
</gene>
<evidence type="ECO:0000313" key="1">
    <source>
        <dbReference type="EMBL" id="RXR22494.1"/>
    </source>
</evidence>
<proteinExistence type="predicted"/>
<dbReference type="EMBL" id="SBKN01000004">
    <property type="protein sequence ID" value="RXR22494.1"/>
    <property type="molecule type" value="Genomic_DNA"/>
</dbReference>
<evidence type="ECO:0000313" key="2">
    <source>
        <dbReference type="Proteomes" id="UP000289857"/>
    </source>
</evidence>
<reference evidence="2" key="1">
    <citation type="submission" date="2019-01" db="EMBL/GenBank/DDBJ databases">
        <title>Cytophagaceae bacterium strain CAR-16.</title>
        <authorList>
            <person name="Chen W.-M."/>
        </authorList>
    </citation>
    <scope>NUCLEOTIDE SEQUENCE [LARGE SCALE GENOMIC DNA]</scope>
    <source>
        <strain evidence="2">WWJ-16</strain>
    </source>
</reference>
<dbReference type="InterPro" id="IPR018247">
    <property type="entry name" value="EF_Hand_1_Ca_BS"/>
</dbReference>
<evidence type="ECO:0008006" key="3">
    <source>
        <dbReference type="Google" id="ProtNLM"/>
    </source>
</evidence>
<dbReference type="OrthoDB" id="997423at2"/>